<keyword evidence="1 3" id="KW-0853">WD repeat</keyword>
<feature type="repeat" description="WD" evidence="3">
    <location>
        <begin position="778"/>
        <end position="811"/>
    </location>
</feature>
<feature type="repeat" description="WD" evidence="3">
    <location>
        <begin position="728"/>
        <end position="769"/>
    </location>
</feature>
<feature type="repeat" description="WD" evidence="3">
    <location>
        <begin position="856"/>
        <end position="897"/>
    </location>
</feature>
<dbReference type="PANTHER" id="PTHR19879:SF9">
    <property type="entry name" value="TRANSCRIPTION INITIATION FACTOR TFIID SUBUNIT 5"/>
    <property type="match status" value="1"/>
</dbReference>
<dbReference type="InterPro" id="IPR001680">
    <property type="entry name" value="WD40_rpt"/>
</dbReference>
<dbReference type="AlphaFoldDB" id="A0A931ABL9"/>
<keyword evidence="2" id="KW-0677">Repeat</keyword>
<protein>
    <submittedName>
        <fullName evidence="5">PD40 domain-containing protein</fullName>
    </submittedName>
</protein>
<dbReference type="Gene3D" id="2.130.10.10">
    <property type="entry name" value="YVTN repeat-like/Quinoprotein amine dehydrogenase"/>
    <property type="match status" value="2"/>
</dbReference>
<dbReference type="InterPro" id="IPR015943">
    <property type="entry name" value="WD40/YVTN_repeat-like_dom_sf"/>
</dbReference>
<dbReference type="InterPro" id="IPR019775">
    <property type="entry name" value="WD40_repeat_CS"/>
</dbReference>
<dbReference type="PROSITE" id="PS50294">
    <property type="entry name" value="WD_REPEATS_REGION"/>
    <property type="match status" value="4"/>
</dbReference>
<dbReference type="Pfam" id="PF20703">
    <property type="entry name" value="nSTAND1"/>
    <property type="match status" value="1"/>
</dbReference>
<dbReference type="PROSITE" id="PS00678">
    <property type="entry name" value="WD_REPEATS_1"/>
    <property type="match status" value="2"/>
</dbReference>
<evidence type="ECO:0000259" key="4">
    <source>
        <dbReference type="Pfam" id="PF20703"/>
    </source>
</evidence>
<dbReference type="InterPro" id="IPR049052">
    <property type="entry name" value="nSTAND1"/>
</dbReference>
<name>A0A931ABL9_9ACTN</name>
<reference evidence="5" key="1">
    <citation type="submission" date="2020-11" db="EMBL/GenBank/DDBJ databases">
        <title>Whole-genome analyses of Nonomuraea sp. K274.</title>
        <authorList>
            <person name="Veyisoglu A."/>
        </authorList>
    </citation>
    <scope>NUCLEOTIDE SEQUENCE</scope>
    <source>
        <strain evidence="5">K274</strain>
    </source>
</reference>
<proteinExistence type="predicted"/>
<feature type="domain" description="Novel STAND NTPase 1" evidence="4">
    <location>
        <begin position="124"/>
        <end position="547"/>
    </location>
</feature>
<dbReference type="PRINTS" id="PR00320">
    <property type="entry name" value="GPROTEINBRPT"/>
</dbReference>
<evidence type="ECO:0000256" key="2">
    <source>
        <dbReference type="ARBA" id="ARBA00022737"/>
    </source>
</evidence>
<evidence type="ECO:0000256" key="1">
    <source>
        <dbReference type="ARBA" id="ARBA00022574"/>
    </source>
</evidence>
<evidence type="ECO:0000313" key="5">
    <source>
        <dbReference type="EMBL" id="MBF8189972.1"/>
    </source>
</evidence>
<dbReference type="SUPFAM" id="SSF52540">
    <property type="entry name" value="P-loop containing nucleoside triphosphate hydrolases"/>
    <property type="match status" value="1"/>
</dbReference>
<feature type="repeat" description="WD" evidence="3">
    <location>
        <begin position="813"/>
        <end position="844"/>
    </location>
</feature>
<dbReference type="SUPFAM" id="SSF50978">
    <property type="entry name" value="WD40 repeat-like"/>
    <property type="match status" value="1"/>
</dbReference>
<dbReference type="SMART" id="SM00320">
    <property type="entry name" value="WD40"/>
    <property type="match status" value="5"/>
</dbReference>
<dbReference type="InterPro" id="IPR036322">
    <property type="entry name" value="WD40_repeat_dom_sf"/>
</dbReference>
<keyword evidence="6" id="KW-1185">Reference proteome</keyword>
<organism evidence="5 6">
    <name type="scientific">Nonomuraea cypriaca</name>
    <dbReference type="NCBI Taxonomy" id="1187855"/>
    <lineage>
        <taxon>Bacteria</taxon>
        <taxon>Bacillati</taxon>
        <taxon>Actinomycetota</taxon>
        <taxon>Actinomycetes</taxon>
        <taxon>Streptosporangiales</taxon>
        <taxon>Streptosporangiaceae</taxon>
        <taxon>Nonomuraea</taxon>
    </lineage>
</organism>
<dbReference type="Proteomes" id="UP000605361">
    <property type="component" value="Unassembled WGS sequence"/>
</dbReference>
<dbReference type="CDD" id="cd00200">
    <property type="entry name" value="WD40"/>
    <property type="match status" value="1"/>
</dbReference>
<dbReference type="InterPro" id="IPR027417">
    <property type="entry name" value="P-loop_NTPase"/>
</dbReference>
<dbReference type="RefSeq" id="WP_195898899.1">
    <property type="nucleotide sequence ID" value="NZ_JADOGI010000107.1"/>
</dbReference>
<dbReference type="InterPro" id="IPR020472">
    <property type="entry name" value="WD40_PAC1"/>
</dbReference>
<dbReference type="Pfam" id="PF00400">
    <property type="entry name" value="WD40"/>
    <property type="match status" value="5"/>
</dbReference>
<dbReference type="EMBL" id="JADOGI010000107">
    <property type="protein sequence ID" value="MBF8189972.1"/>
    <property type="molecule type" value="Genomic_DNA"/>
</dbReference>
<evidence type="ECO:0000313" key="6">
    <source>
        <dbReference type="Proteomes" id="UP000605361"/>
    </source>
</evidence>
<sequence>MLRDIGAVGVAVEAAIESGDRRLQEALAAGLARLGEEFGEFGFVLAEVRGQLGVIREGIDRQGDRLRRQGAELHAELRVAVDLGYRQATDTRLLLEQVAAIERRTRTGSASPGETGRSWSGECPYRGLVAFSEADAGVFYGREVVTAQLVARLAQRLTGPGLLVVTGASGAGKSSLLRAGVMPAIGRGELSEQARDWPRHVLDRPTGAPLSRLATFLAGLAALEAPAVLRSLTEQPGQAHLLVRQAVEADARRRGLPEPSAAGSRLVLVVDQFEEIFTLDVPEDERERAMAERAAFITALHAAASVAIGPDDAPAALVVLVVRGDFIDRCAEHPRLAAVLQDGPFVLGPMPGSDLRRAITGPADAAGLDIEPGLIDTILNELRSPAGGYEAGVLPLLSQTMLTIWEHREDNRLTSRGYALTGGVTQAVATSAEAAYADLTPGRQALARLVFHQLTAVSTEGRLTRRATSRQALHAGRGEDGIDHVLDTFAARRLIVVDGASVQIAHDVLLHAWPRLYGWLEADLTGHALYHQFVEAAQEWEEHERSPSFLFRGERLSAVQHAQARWQADPGRYPALSAASRAFLDAGVRAQTSGRRRQRATLVTLTALLVAAVVFAGVALRSSIAAGEERDQALAGYLISRSELAAADPAFSALLAAAAWRIAPDRADARARLTEILRGSERGILPDLAGPIWAVAFSADGKTLATGGYDRTVRLWDLSTGGPLGEPLTGHTSIADSMAFSPDGKTLATGSIEGAVRLWDVSTGRPLGEVLTGDTPSSVAFSPDGKNLAIAYNDDGTVRLWDISTGRRLGKPFTGHSGPIRSVAFSPDGSTLASAGDDGTVRLWGAAEHRPLGDPLTGHTGPVWSVAFSPDGNTLATGNNDGTVQLWNLAPPSDLYAAVCAIPGRALTREEWEEHAPGQRFRPVCS</sequence>
<dbReference type="PANTHER" id="PTHR19879">
    <property type="entry name" value="TRANSCRIPTION INITIATION FACTOR TFIID"/>
    <property type="match status" value="1"/>
</dbReference>
<dbReference type="PROSITE" id="PS50082">
    <property type="entry name" value="WD_REPEATS_2"/>
    <property type="match status" value="5"/>
</dbReference>
<accession>A0A931ABL9</accession>
<gene>
    <name evidence="5" type="ORF">ITP53_30455</name>
</gene>
<feature type="repeat" description="WD" evidence="3">
    <location>
        <begin position="685"/>
        <end position="726"/>
    </location>
</feature>
<evidence type="ECO:0000256" key="3">
    <source>
        <dbReference type="PROSITE-ProRule" id="PRU00221"/>
    </source>
</evidence>
<comment type="caution">
    <text evidence="5">The sequence shown here is derived from an EMBL/GenBank/DDBJ whole genome shotgun (WGS) entry which is preliminary data.</text>
</comment>